<dbReference type="InterPro" id="IPR050204">
    <property type="entry name" value="AraC_XylS_family_regulators"/>
</dbReference>
<dbReference type="InterPro" id="IPR046532">
    <property type="entry name" value="DUF6597"/>
</dbReference>
<dbReference type="EMBL" id="JAEMWU010000001">
    <property type="protein sequence ID" value="MBN8205547.1"/>
    <property type="molecule type" value="Genomic_DNA"/>
</dbReference>
<dbReference type="PROSITE" id="PS01124">
    <property type="entry name" value="HTH_ARAC_FAMILY_2"/>
    <property type="match status" value="1"/>
</dbReference>
<name>A0A939DWI7_9MICO</name>
<dbReference type="SMART" id="SM00342">
    <property type="entry name" value="HTH_ARAC"/>
    <property type="match status" value="1"/>
</dbReference>
<keyword evidence="2" id="KW-0238">DNA-binding</keyword>
<evidence type="ECO:0000256" key="1">
    <source>
        <dbReference type="ARBA" id="ARBA00023015"/>
    </source>
</evidence>
<evidence type="ECO:0000256" key="3">
    <source>
        <dbReference type="ARBA" id="ARBA00023163"/>
    </source>
</evidence>
<dbReference type="AlphaFoldDB" id="A0A939DWI7"/>
<organism evidence="5 6">
    <name type="scientific">Microbacterium esteraromaticum</name>
    <dbReference type="NCBI Taxonomy" id="57043"/>
    <lineage>
        <taxon>Bacteria</taxon>
        <taxon>Bacillati</taxon>
        <taxon>Actinomycetota</taxon>
        <taxon>Actinomycetes</taxon>
        <taxon>Micrococcales</taxon>
        <taxon>Microbacteriaceae</taxon>
        <taxon>Microbacterium</taxon>
    </lineage>
</organism>
<accession>A0A939DWI7</accession>
<dbReference type="Gene3D" id="1.10.10.60">
    <property type="entry name" value="Homeodomain-like"/>
    <property type="match status" value="1"/>
</dbReference>
<keyword evidence="3" id="KW-0804">Transcription</keyword>
<evidence type="ECO:0000313" key="6">
    <source>
        <dbReference type="Proteomes" id="UP000664385"/>
    </source>
</evidence>
<dbReference type="InterPro" id="IPR018060">
    <property type="entry name" value="HTH_AraC"/>
</dbReference>
<comment type="caution">
    <text evidence="5">The sequence shown here is derived from an EMBL/GenBank/DDBJ whole genome shotgun (WGS) entry which is preliminary data.</text>
</comment>
<evidence type="ECO:0000313" key="5">
    <source>
        <dbReference type="EMBL" id="MBN8205547.1"/>
    </source>
</evidence>
<reference evidence="5" key="1">
    <citation type="submission" date="2020-12" db="EMBL/GenBank/DDBJ databases">
        <title>PHA producing bacteria isolated from mangrove.</title>
        <authorList>
            <person name="Zheng W."/>
            <person name="Yu S."/>
            <person name="Huang Y."/>
        </authorList>
    </citation>
    <scope>NUCLEOTIDE SEQUENCE</scope>
    <source>
        <strain evidence="5">GN8-5</strain>
    </source>
</reference>
<evidence type="ECO:0000256" key="2">
    <source>
        <dbReference type="ARBA" id="ARBA00023125"/>
    </source>
</evidence>
<dbReference type="InterPro" id="IPR009057">
    <property type="entry name" value="Homeodomain-like_sf"/>
</dbReference>
<dbReference type="GO" id="GO:0003700">
    <property type="term" value="F:DNA-binding transcription factor activity"/>
    <property type="evidence" value="ECO:0007669"/>
    <property type="project" value="InterPro"/>
</dbReference>
<evidence type="ECO:0000259" key="4">
    <source>
        <dbReference type="PROSITE" id="PS01124"/>
    </source>
</evidence>
<dbReference type="Proteomes" id="UP000664385">
    <property type="component" value="Unassembled WGS sequence"/>
</dbReference>
<protein>
    <submittedName>
        <fullName evidence="5">AraC family transcriptional regulator</fullName>
    </submittedName>
</protein>
<dbReference type="PANTHER" id="PTHR46796">
    <property type="entry name" value="HTH-TYPE TRANSCRIPTIONAL ACTIVATOR RHAS-RELATED"/>
    <property type="match status" value="1"/>
</dbReference>
<sequence>MIDARRGVLFPDRMPQFHRLPPEPAAAELIAWFWVPEWDLPEGQISRQDVVAYPALNLVISPEGAQLTGPTTSATYRELSGRGWAVGALLRPAGVAGLTADPASLRDSAIVLQAPELVEQVAYAMAQPDRLSRVVEIVSRWLVQQKGTITDADRHANHMADLLMTDATVRSAKQAAAHLAVSLRTLQRMTHRYVGLPPLAMIRRRRLQEAAQRLRDDPDSDLSTLAADLGYADHAHLTADFRRVLGMPPSSYRARL</sequence>
<proteinExistence type="predicted"/>
<dbReference type="PROSITE" id="PS00041">
    <property type="entry name" value="HTH_ARAC_FAMILY_1"/>
    <property type="match status" value="1"/>
</dbReference>
<dbReference type="SUPFAM" id="SSF46689">
    <property type="entry name" value="Homeodomain-like"/>
    <property type="match status" value="1"/>
</dbReference>
<dbReference type="Pfam" id="PF20240">
    <property type="entry name" value="DUF6597"/>
    <property type="match status" value="1"/>
</dbReference>
<dbReference type="Pfam" id="PF12833">
    <property type="entry name" value="HTH_18"/>
    <property type="match status" value="1"/>
</dbReference>
<feature type="domain" description="HTH araC/xylS-type" evidence="4">
    <location>
        <begin position="153"/>
        <end position="255"/>
    </location>
</feature>
<dbReference type="GO" id="GO:0043565">
    <property type="term" value="F:sequence-specific DNA binding"/>
    <property type="evidence" value="ECO:0007669"/>
    <property type="project" value="InterPro"/>
</dbReference>
<keyword evidence="1" id="KW-0805">Transcription regulation</keyword>
<gene>
    <name evidence="5" type="ORF">JF543_06185</name>
</gene>
<dbReference type="RefSeq" id="WP_206820830.1">
    <property type="nucleotide sequence ID" value="NZ_CP063379.1"/>
</dbReference>
<dbReference type="InterPro" id="IPR018062">
    <property type="entry name" value="HTH_AraC-typ_CS"/>
</dbReference>